<dbReference type="RefSeq" id="WP_197005074.1">
    <property type="nucleotide sequence ID" value="NZ_BONS01000017.1"/>
</dbReference>
<proteinExistence type="predicted"/>
<name>A0A8J7GTP4_9ACTN</name>
<dbReference type="NCBIfam" id="TIGR01926">
    <property type="entry name" value="peroxid_rel"/>
    <property type="match status" value="1"/>
</dbReference>
<protein>
    <submittedName>
        <fullName evidence="1">Putative peroxidase-related enzyme</fullName>
    </submittedName>
</protein>
<organism evidence="1 2">
    <name type="scientific">Longispora fulva</name>
    <dbReference type="NCBI Taxonomy" id="619741"/>
    <lineage>
        <taxon>Bacteria</taxon>
        <taxon>Bacillati</taxon>
        <taxon>Actinomycetota</taxon>
        <taxon>Actinomycetes</taxon>
        <taxon>Micromonosporales</taxon>
        <taxon>Micromonosporaceae</taxon>
        <taxon>Longispora</taxon>
    </lineage>
</organism>
<dbReference type="GO" id="GO:0004601">
    <property type="term" value="F:peroxidase activity"/>
    <property type="evidence" value="ECO:0007669"/>
    <property type="project" value="UniProtKB-KW"/>
</dbReference>
<dbReference type="Proteomes" id="UP000622552">
    <property type="component" value="Unassembled WGS sequence"/>
</dbReference>
<dbReference type="InterPro" id="IPR010195">
    <property type="entry name" value="Uncharacterised_peroxidase-rel"/>
</dbReference>
<dbReference type="PANTHER" id="PTHR35446">
    <property type="entry name" value="SI:CH211-175M2.5"/>
    <property type="match status" value="1"/>
</dbReference>
<dbReference type="Gene3D" id="1.20.1290.10">
    <property type="entry name" value="AhpD-like"/>
    <property type="match status" value="1"/>
</dbReference>
<comment type="caution">
    <text evidence="1">The sequence shown here is derived from an EMBL/GenBank/DDBJ whole genome shotgun (WGS) entry which is preliminary data.</text>
</comment>
<keyword evidence="1" id="KW-0560">Oxidoreductase</keyword>
<keyword evidence="2" id="KW-1185">Reference proteome</keyword>
<dbReference type="EMBL" id="JADOUF010000001">
    <property type="protein sequence ID" value="MBG6138299.1"/>
    <property type="molecule type" value="Genomic_DNA"/>
</dbReference>
<sequence>MRLRVLDQGHRPRQRLALRLMRLLSRTDPDPVVQVSLYRPELFGRPWTRFIESAMRGPSEWSEGERELFGAFVSRLNACRFCVGVHEATTTILLGGEDVERLDHWQDGGFEPKVAAMFALLEKVTLEPDAVRTADVRAVRAAGVSDTAILDALYVGFLFNTVNRLANALDFTWRTDADRIRLASNLVRIRYHVPDFLLR</sequence>
<dbReference type="AlphaFoldDB" id="A0A8J7GTP4"/>
<dbReference type="PANTHER" id="PTHR35446:SF2">
    <property type="entry name" value="CARBOXYMUCONOLACTONE DECARBOXYLASE-LIKE DOMAIN-CONTAINING PROTEIN"/>
    <property type="match status" value="1"/>
</dbReference>
<evidence type="ECO:0000313" key="1">
    <source>
        <dbReference type="EMBL" id="MBG6138299.1"/>
    </source>
</evidence>
<keyword evidence="1" id="KW-0575">Peroxidase</keyword>
<accession>A0A8J7GTP4</accession>
<gene>
    <name evidence="1" type="ORF">IW245_004493</name>
</gene>
<dbReference type="InterPro" id="IPR029032">
    <property type="entry name" value="AhpD-like"/>
</dbReference>
<reference evidence="1" key="1">
    <citation type="submission" date="2020-11" db="EMBL/GenBank/DDBJ databases">
        <title>Sequencing the genomes of 1000 actinobacteria strains.</title>
        <authorList>
            <person name="Klenk H.-P."/>
        </authorList>
    </citation>
    <scope>NUCLEOTIDE SEQUENCE</scope>
    <source>
        <strain evidence="1">DSM 45356</strain>
    </source>
</reference>
<evidence type="ECO:0000313" key="2">
    <source>
        <dbReference type="Proteomes" id="UP000622552"/>
    </source>
</evidence>
<dbReference type="SUPFAM" id="SSF69118">
    <property type="entry name" value="AhpD-like"/>
    <property type="match status" value="1"/>
</dbReference>